<comment type="caution">
    <text evidence="2">The sequence shown here is derived from an EMBL/GenBank/DDBJ whole genome shotgun (WGS) entry which is preliminary data.</text>
</comment>
<keyword evidence="1" id="KW-0732">Signal</keyword>
<sequence length="104" mass="11318">MLKFLRLIAAVSLIACWGVTSQGGDTYFGCHRNVDAICSSQSGSPPPPPGQQTRSIQYPQRFYSCNIPSDGTMLAGPMKSAALKLSIQYPLRLEYQSAYLLCPS</sequence>
<accession>A0A0L0V772</accession>
<dbReference type="EMBL" id="AJIL01000103">
    <property type="protein sequence ID" value="KNE95123.1"/>
    <property type="molecule type" value="Genomic_DNA"/>
</dbReference>
<dbReference type="OrthoDB" id="10285135at2759"/>
<evidence type="ECO:0008006" key="4">
    <source>
        <dbReference type="Google" id="ProtNLM"/>
    </source>
</evidence>
<dbReference type="Proteomes" id="UP000054564">
    <property type="component" value="Unassembled WGS sequence"/>
</dbReference>
<protein>
    <recommendedName>
        <fullName evidence="4">Secreted protein</fullName>
    </recommendedName>
</protein>
<keyword evidence="3" id="KW-1185">Reference proteome</keyword>
<feature type="chain" id="PRO_5005549692" description="Secreted protein" evidence="1">
    <location>
        <begin position="22"/>
        <end position="104"/>
    </location>
</feature>
<organism evidence="2 3">
    <name type="scientific">Puccinia striiformis f. sp. tritici PST-78</name>
    <dbReference type="NCBI Taxonomy" id="1165861"/>
    <lineage>
        <taxon>Eukaryota</taxon>
        <taxon>Fungi</taxon>
        <taxon>Dikarya</taxon>
        <taxon>Basidiomycota</taxon>
        <taxon>Pucciniomycotina</taxon>
        <taxon>Pucciniomycetes</taxon>
        <taxon>Pucciniales</taxon>
        <taxon>Pucciniaceae</taxon>
        <taxon>Puccinia</taxon>
    </lineage>
</organism>
<feature type="signal peptide" evidence="1">
    <location>
        <begin position="1"/>
        <end position="21"/>
    </location>
</feature>
<dbReference type="AlphaFoldDB" id="A0A0L0V772"/>
<evidence type="ECO:0000313" key="3">
    <source>
        <dbReference type="Proteomes" id="UP000054564"/>
    </source>
</evidence>
<name>A0A0L0V772_9BASI</name>
<proteinExistence type="predicted"/>
<gene>
    <name evidence="2" type="ORF">PSTG_11600</name>
</gene>
<evidence type="ECO:0000256" key="1">
    <source>
        <dbReference type="SAM" id="SignalP"/>
    </source>
</evidence>
<evidence type="ECO:0000313" key="2">
    <source>
        <dbReference type="EMBL" id="KNE95123.1"/>
    </source>
</evidence>
<reference evidence="3" key="1">
    <citation type="submission" date="2014-03" db="EMBL/GenBank/DDBJ databases">
        <title>The Genome Sequence of Puccinia striiformis f. sp. tritici PST-78.</title>
        <authorList>
            <consortium name="The Broad Institute Genome Sequencing Platform"/>
            <person name="Cuomo C."/>
            <person name="Hulbert S."/>
            <person name="Chen X."/>
            <person name="Walker B."/>
            <person name="Young S.K."/>
            <person name="Zeng Q."/>
            <person name="Gargeya S."/>
            <person name="Fitzgerald M."/>
            <person name="Haas B."/>
            <person name="Abouelleil A."/>
            <person name="Alvarado L."/>
            <person name="Arachchi H.M."/>
            <person name="Berlin A.M."/>
            <person name="Chapman S.B."/>
            <person name="Goldberg J."/>
            <person name="Griggs A."/>
            <person name="Gujja S."/>
            <person name="Hansen M."/>
            <person name="Howarth C."/>
            <person name="Imamovic A."/>
            <person name="Larimer J."/>
            <person name="McCowan C."/>
            <person name="Montmayeur A."/>
            <person name="Murphy C."/>
            <person name="Neiman D."/>
            <person name="Pearson M."/>
            <person name="Priest M."/>
            <person name="Roberts A."/>
            <person name="Saif S."/>
            <person name="Shea T."/>
            <person name="Sisk P."/>
            <person name="Sykes S."/>
            <person name="Wortman J."/>
            <person name="Nusbaum C."/>
            <person name="Birren B."/>
        </authorList>
    </citation>
    <scope>NUCLEOTIDE SEQUENCE [LARGE SCALE GENOMIC DNA]</scope>
    <source>
        <strain evidence="3">race PST-78</strain>
    </source>
</reference>